<name>A0ABU5W3U9_9BACT</name>
<gene>
    <name evidence="1" type="ORF">SHI21_19770</name>
</gene>
<accession>A0ABU5W3U9</accession>
<dbReference type="Proteomes" id="UP001302274">
    <property type="component" value="Unassembled WGS sequence"/>
</dbReference>
<evidence type="ECO:0000313" key="2">
    <source>
        <dbReference type="Proteomes" id="UP001302274"/>
    </source>
</evidence>
<evidence type="ECO:0008006" key="3">
    <source>
        <dbReference type="Google" id="ProtNLM"/>
    </source>
</evidence>
<keyword evidence="2" id="KW-1185">Reference proteome</keyword>
<dbReference type="RefSeq" id="WP_323578903.1">
    <property type="nucleotide sequence ID" value="NZ_JAYGJQ010000003.1"/>
</dbReference>
<dbReference type="EMBL" id="JAYGJQ010000003">
    <property type="protein sequence ID" value="MEA9358485.1"/>
    <property type="molecule type" value="Genomic_DNA"/>
</dbReference>
<evidence type="ECO:0000313" key="1">
    <source>
        <dbReference type="EMBL" id="MEA9358485.1"/>
    </source>
</evidence>
<proteinExistence type="predicted"/>
<organism evidence="1 2">
    <name type="scientific">Bacteriovorax antarcticus</name>
    <dbReference type="NCBI Taxonomy" id="3088717"/>
    <lineage>
        <taxon>Bacteria</taxon>
        <taxon>Pseudomonadati</taxon>
        <taxon>Bdellovibrionota</taxon>
        <taxon>Bacteriovoracia</taxon>
        <taxon>Bacteriovoracales</taxon>
        <taxon>Bacteriovoracaceae</taxon>
        <taxon>Bacteriovorax</taxon>
    </lineage>
</organism>
<sequence>MDVLILCKDCGEQFGNDRSNDKINKILKLANSSTKTLLQFSECMGVCPAGKFCTVRLLSNQINSMEKISLSPDEIYNIFSNK</sequence>
<reference evidence="1 2" key="1">
    <citation type="submission" date="2023-11" db="EMBL/GenBank/DDBJ databases">
        <title>A Novel Polar Bacteriovorax (B. antarcticus) Isolated from the Biocrust in Antarctica.</title>
        <authorList>
            <person name="Mun W."/>
            <person name="Choi S.Y."/>
            <person name="Mitchell R.J."/>
        </authorList>
    </citation>
    <scope>NUCLEOTIDE SEQUENCE [LARGE SCALE GENOMIC DNA]</scope>
    <source>
        <strain evidence="1 2">PP10</strain>
    </source>
</reference>
<protein>
    <recommendedName>
        <fullName evidence="3">(2Fe-2S) ferredoxin domain-containing protein</fullName>
    </recommendedName>
</protein>
<comment type="caution">
    <text evidence="1">The sequence shown here is derived from an EMBL/GenBank/DDBJ whole genome shotgun (WGS) entry which is preliminary data.</text>
</comment>